<evidence type="ECO:0000256" key="4">
    <source>
        <dbReference type="SAM" id="Phobius"/>
    </source>
</evidence>
<gene>
    <name evidence="5" type="ORF">LRS13_23130</name>
</gene>
<feature type="transmembrane region" description="Helical" evidence="4">
    <location>
        <begin position="12"/>
        <end position="33"/>
    </location>
</feature>
<dbReference type="Pfam" id="PF13641">
    <property type="entry name" value="Glyco_tranf_2_3"/>
    <property type="match status" value="1"/>
</dbReference>
<dbReference type="GO" id="GO:0016757">
    <property type="term" value="F:glycosyltransferase activity"/>
    <property type="evidence" value="ECO:0007669"/>
    <property type="project" value="UniProtKB-KW"/>
</dbReference>
<organism evidence="5 6">
    <name type="scientific">Svornostia abyssi</name>
    <dbReference type="NCBI Taxonomy" id="2898438"/>
    <lineage>
        <taxon>Bacteria</taxon>
        <taxon>Bacillati</taxon>
        <taxon>Actinomycetota</taxon>
        <taxon>Thermoleophilia</taxon>
        <taxon>Solirubrobacterales</taxon>
        <taxon>Baekduiaceae</taxon>
        <taxon>Svornostia</taxon>
    </lineage>
</organism>
<dbReference type="PANTHER" id="PTHR43630:SF1">
    <property type="entry name" value="POLY-BETA-1,6-N-ACETYL-D-GLUCOSAMINE SYNTHASE"/>
    <property type="match status" value="1"/>
</dbReference>
<keyword evidence="4" id="KW-1133">Transmembrane helix</keyword>
<dbReference type="Gene3D" id="3.90.550.10">
    <property type="entry name" value="Spore Coat Polysaccharide Biosynthesis Protein SpsA, Chain A"/>
    <property type="match status" value="1"/>
</dbReference>
<comment type="similarity">
    <text evidence="1">Belongs to the glycosyltransferase 2 family.</text>
</comment>
<dbReference type="CDD" id="cd06438">
    <property type="entry name" value="EpsO_like"/>
    <property type="match status" value="1"/>
</dbReference>
<dbReference type="PANTHER" id="PTHR43630">
    <property type="entry name" value="POLY-BETA-1,6-N-ACETYL-D-GLUCOSAMINE SYNTHASE"/>
    <property type="match status" value="1"/>
</dbReference>
<evidence type="ECO:0000256" key="1">
    <source>
        <dbReference type="ARBA" id="ARBA00006739"/>
    </source>
</evidence>
<evidence type="ECO:0000256" key="2">
    <source>
        <dbReference type="ARBA" id="ARBA00022676"/>
    </source>
</evidence>
<keyword evidence="4" id="KW-0472">Membrane</keyword>
<reference evidence="6" key="1">
    <citation type="submission" date="2021-11" db="EMBL/GenBank/DDBJ databases">
        <title>Cultivation dependent microbiological survey of springs from the worlds oldest radium mine currently devoted to the extraction of radon-saturated water.</title>
        <authorList>
            <person name="Kapinusova G."/>
            <person name="Smrhova T."/>
            <person name="Strejcek M."/>
            <person name="Suman J."/>
            <person name="Jani K."/>
            <person name="Pajer P."/>
            <person name="Uhlik O."/>
        </authorList>
    </citation>
    <scope>NUCLEOTIDE SEQUENCE [LARGE SCALE GENOMIC DNA]</scope>
    <source>
        <strain evidence="6">J379</strain>
    </source>
</reference>
<keyword evidence="4" id="KW-0812">Transmembrane</keyword>
<dbReference type="EMBL" id="CP088295">
    <property type="protein sequence ID" value="UUY03527.1"/>
    <property type="molecule type" value="Genomic_DNA"/>
</dbReference>
<evidence type="ECO:0000256" key="3">
    <source>
        <dbReference type="ARBA" id="ARBA00022679"/>
    </source>
</evidence>
<dbReference type="InterPro" id="IPR029044">
    <property type="entry name" value="Nucleotide-diphossugar_trans"/>
</dbReference>
<keyword evidence="6" id="KW-1185">Reference proteome</keyword>
<dbReference type="EC" id="2.4.-.-" evidence="5"/>
<name>A0ABY5PG21_9ACTN</name>
<keyword evidence="3 5" id="KW-0808">Transferase</keyword>
<protein>
    <submittedName>
        <fullName evidence="5">Glycosyltransferase</fullName>
        <ecNumber evidence="5">2.4.-.-</ecNumber>
    </submittedName>
</protein>
<keyword evidence="2 5" id="KW-0328">Glycosyltransferase</keyword>
<dbReference type="RefSeq" id="WP_353864031.1">
    <property type="nucleotide sequence ID" value="NZ_CP088295.1"/>
</dbReference>
<evidence type="ECO:0000313" key="6">
    <source>
        <dbReference type="Proteomes" id="UP001058860"/>
    </source>
</evidence>
<proteinExistence type="inferred from homology"/>
<accession>A0ABY5PG21</accession>
<evidence type="ECO:0000313" key="5">
    <source>
        <dbReference type="EMBL" id="UUY03527.1"/>
    </source>
</evidence>
<sequence>MNARGPATAVGLLAAGPCVVTSLYLVGLLAAGWPAVRRPRGRADGAPVLPVVVLVPAHDEASVIEAAVASMRASVYPEALLRIIVVADNCRDETAALARAAGAGVWERTDTAARGKGHALAWALDRLAPDLHDRAVVLFVDADCTVSPNLVAECEAAIRAGEQVVQCDYVVANPDAAPAAALRFAAFRLVNTVRPAGKDALGLSAGLLGTGMAFRGDVLRELGWHAASITEDLEQHLRIVESGRRVAFLASAAVSSPMPETHAEADSQQLRWEGGRARLAGGPALGLLAQGVRRGDRVLAHAAFELLLPPQSALGAGNLVLAAAATVAGRRSLRRMAFVGLAGQAGFVVGGLVATRAPAPVWRALLGAPALIARKLGVLGRVAGGGTPDEFVRTQRS</sequence>
<dbReference type="Proteomes" id="UP001058860">
    <property type="component" value="Chromosome"/>
</dbReference>
<feature type="transmembrane region" description="Helical" evidence="4">
    <location>
        <begin position="336"/>
        <end position="355"/>
    </location>
</feature>
<dbReference type="SUPFAM" id="SSF53448">
    <property type="entry name" value="Nucleotide-diphospho-sugar transferases"/>
    <property type="match status" value="1"/>
</dbReference>